<evidence type="ECO:0000256" key="1">
    <source>
        <dbReference type="ARBA" id="ARBA00004123"/>
    </source>
</evidence>
<sequence>MNGYAEQQILLDFNHNSMFSPETYQRYNYSPVLETSPDWTADLASARWFNLLTADVGGVTGSLSRINTSTSASVDSGPVHDLNPAGLANSEDNHVHARPRSESVEVWQSEKDLQLTALELSVFQNFLDLFDPQQSFAAYATRLALRNEGLMKAILALSVQHTIHLNRRHRTETTLDSNQAVQYYHDTLRYVQTALQYTSYTLSEELIATSLIISTYEMMHQSHQEWQRHLKGIFWIQRSQNINGLSKGIRHAVWRAWLRQEVWAAFKERRRCLSYWRDPKDFGDQDQHELADSATLLLREAVNYYAEGGAPEGTDATMGLQEQYRSQRAGQLLALLDRWKSHLGAEYKPLPGPDTGAVFRPIWIHPSRFGAALQISYFARLIILMHRPVSAGFDSYSKLQRELSSVVSMICGIAMALEDEGCQIISSQCLFAAGLSVTDDNQRNEIISLIESCEERSGWPMSALQEDLRKAWSKVDGVGTPNEQQG</sequence>
<dbReference type="Proteomes" id="UP000019478">
    <property type="component" value="Unassembled WGS sequence"/>
</dbReference>
<dbReference type="EMBL" id="AMGY01000003">
    <property type="protein sequence ID" value="EXJ86760.1"/>
    <property type="molecule type" value="Genomic_DNA"/>
</dbReference>
<evidence type="ECO:0000313" key="4">
    <source>
        <dbReference type="Proteomes" id="UP000019478"/>
    </source>
</evidence>
<dbReference type="PANTHER" id="PTHR37534:SF3">
    <property type="entry name" value="ZN(II)2CYS6 TRANSCRIPTION FACTOR (EUROFUNG)"/>
    <property type="match status" value="1"/>
</dbReference>
<keyword evidence="2" id="KW-0539">Nucleus</keyword>
<proteinExistence type="predicted"/>
<evidence type="ECO:0000313" key="3">
    <source>
        <dbReference type="EMBL" id="EXJ86760.1"/>
    </source>
</evidence>
<dbReference type="RefSeq" id="XP_007732039.1">
    <property type="nucleotide sequence ID" value="XM_007733849.1"/>
</dbReference>
<organism evidence="3 4">
    <name type="scientific">Capronia epimyces CBS 606.96</name>
    <dbReference type="NCBI Taxonomy" id="1182542"/>
    <lineage>
        <taxon>Eukaryota</taxon>
        <taxon>Fungi</taxon>
        <taxon>Dikarya</taxon>
        <taxon>Ascomycota</taxon>
        <taxon>Pezizomycotina</taxon>
        <taxon>Eurotiomycetes</taxon>
        <taxon>Chaetothyriomycetidae</taxon>
        <taxon>Chaetothyriales</taxon>
        <taxon>Herpotrichiellaceae</taxon>
        <taxon>Capronia</taxon>
    </lineage>
</organism>
<dbReference type="STRING" id="1182542.W9YAS5"/>
<dbReference type="PANTHER" id="PTHR37534">
    <property type="entry name" value="TRANSCRIPTIONAL ACTIVATOR PROTEIN UGA3"/>
    <property type="match status" value="1"/>
</dbReference>
<dbReference type="OrthoDB" id="5319341at2759"/>
<comment type="subcellular location">
    <subcellularLocation>
        <location evidence="1">Nucleus</location>
    </subcellularLocation>
</comment>
<dbReference type="InterPro" id="IPR021858">
    <property type="entry name" value="Fun_TF"/>
</dbReference>
<evidence type="ECO:0000256" key="2">
    <source>
        <dbReference type="ARBA" id="ARBA00023242"/>
    </source>
</evidence>
<dbReference type="Pfam" id="PF11951">
    <property type="entry name" value="Fungal_trans_2"/>
    <property type="match status" value="1"/>
</dbReference>
<name>W9YAS5_9EURO</name>
<dbReference type="GO" id="GO:0003700">
    <property type="term" value="F:DNA-binding transcription factor activity"/>
    <property type="evidence" value="ECO:0007669"/>
    <property type="project" value="TreeGrafter"/>
</dbReference>
<gene>
    <name evidence="3" type="ORF">A1O3_03714</name>
</gene>
<reference evidence="3 4" key="1">
    <citation type="submission" date="2013-03" db="EMBL/GenBank/DDBJ databases">
        <title>The Genome Sequence of Capronia epimyces CBS 606.96.</title>
        <authorList>
            <consortium name="The Broad Institute Genomics Platform"/>
            <person name="Cuomo C."/>
            <person name="de Hoog S."/>
            <person name="Gorbushina A."/>
            <person name="Walker B."/>
            <person name="Young S.K."/>
            <person name="Zeng Q."/>
            <person name="Gargeya S."/>
            <person name="Fitzgerald M."/>
            <person name="Haas B."/>
            <person name="Abouelleil A."/>
            <person name="Allen A.W."/>
            <person name="Alvarado L."/>
            <person name="Arachchi H.M."/>
            <person name="Berlin A.M."/>
            <person name="Chapman S.B."/>
            <person name="Gainer-Dewar J."/>
            <person name="Goldberg J."/>
            <person name="Griggs A."/>
            <person name="Gujja S."/>
            <person name="Hansen M."/>
            <person name="Howarth C."/>
            <person name="Imamovic A."/>
            <person name="Ireland A."/>
            <person name="Larimer J."/>
            <person name="McCowan C."/>
            <person name="Murphy C."/>
            <person name="Pearson M."/>
            <person name="Poon T.W."/>
            <person name="Priest M."/>
            <person name="Roberts A."/>
            <person name="Saif S."/>
            <person name="Shea T."/>
            <person name="Sisk P."/>
            <person name="Sykes S."/>
            <person name="Wortman J."/>
            <person name="Nusbaum C."/>
            <person name="Birren B."/>
        </authorList>
    </citation>
    <scope>NUCLEOTIDE SEQUENCE [LARGE SCALE GENOMIC DNA]</scope>
    <source>
        <strain evidence="3 4">CBS 606.96</strain>
    </source>
</reference>
<comment type="caution">
    <text evidence="3">The sequence shown here is derived from an EMBL/GenBank/DDBJ whole genome shotgun (WGS) entry which is preliminary data.</text>
</comment>
<accession>W9YAS5</accession>
<evidence type="ECO:0008006" key="5">
    <source>
        <dbReference type="Google" id="ProtNLM"/>
    </source>
</evidence>
<dbReference type="eggNOG" id="ENOG502RCSS">
    <property type="taxonomic scope" value="Eukaryota"/>
</dbReference>
<keyword evidence="4" id="KW-1185">Reference proteome</keyword>
<dbReference type="GO" id="GO:0045944">
    <property type="term" value="P:positive regulation of transcription by RNA polymerase II"/>
    <property type="evidence" value="ECO:0007669"/>
    <property type="project" value="TreeGrafter"/>
</dbReference>
<dbReference type="HOGENOM" id="CLU_008719_4_1_1"/>
<dbReference type="GO" id="GO:0000976">
    <property type="term" value="F:transcription cis-regulatory region binding"/>
    <property type="evidence" value="ECO:0007669"/>
    <property type="project" value="TreeGrafter"/>
</dbReference>
<protein>
    <recommendedName>
        <fullName evidence="5">Transcription factor domain-containing protein</fullName>
    </recommendedName>
</protein>
<dbReference type="GeneID" id="19167839"/>
<dbReference type="AlphaFoldDB" id="W9YAS5"/>
<dbReference type="GO" id="GO:0005634">
    <property type="term" value="C:nucleus"/>
    <property type="evidence" value="ECO:0007669"/>
    <property type="project" value="UniProtKB-SubCell"/>
</dbReference>